<dbReference type="InterPro" id="IPR036388">
    <property type="entry name" value="WH-like_DNA-bd_sf"/>
</dbReference>
<dbReference type="InterPro" id="IPR036390">
    <property type="entry name" value="WH_DNA-bd_sf"/>
</dbReference>
<keyword evidence="2" id="KW-0238">DNA-binding</keyword>
<evidence type="ECO:0000313" key="5">
    <source>
        <dbReference type="EMBL" id="HJE23612.1"/>
    </source>
</evidence>
<reference evidence="5" key="1">
    <citation type="journal article" date="2021" name="PeerJ">
        <title>Extensive microbial diversity within the chicken gut microbiome revealed by metagenomics and culture.</title>
        <authorList>
            <person name="Gilroy R."/>
            <person name="Ravi A."/>
            <person name="Getino M."/>
            <person name="Pursley I."/>
            <person name="Horton D.L."/>
            <person name="Alikhan N.F."/>
            <person name="Baker D."/>
            <person name="Gharbi K."/>
            <person name="Hall N."/>
            <person name="Watson M."/>
            <person name="Adriaenssens E.M."/>
            <person name="Foster-Nyarko E."/>
            <person name="Jarju S."/>
            <person name="Secka A."/>
            <person name="Antonio M."/>
            <person name="Oren A."/>
            <person name="Chaudhuri R.R."/>
            <person name="La Ragione R."/>
            <person name="Hildebrand F."/>
            <person name="Pallen M.J."/>
        </authorList>
    </citation>
    <scope>NUCLEOTIDE SEQUENCE</scope>
    <source>
        <strain evidence="5">316</strain>
    </source>
</reference>
<dbReference type="PANTHER" id="PTHR33204">
    <property type="entry name" value="TRANSCRIPTIONAL REGULATOR, MARR FAMILY"/>
    <property type="match status" value="1"/>
</dbReference>
<accession>A0A921E341</accession>
<proteinExistence type="predicted"/>
<organism evidence="5 6">
    <name type="scientific">Methylorubrum populi</name>
    <dbReference type="NCBI Taxonomy" id="223967"/>
    <lineage>
        <taxon>Bacteria</taxon>
        <taxon>Pseudomonadati</taxon>
        <taxon>Pseudomonadota</taxon>
        <taxon>Alphaproteobacteria</taxon>
        <taxon>Hyphomicrobiales</taxon>
        <taxon>Methylobacteriaceae</taxon>
        <taxon>Methylorubrum</taxon>
    </lineage>
</organism>
<dbReference type="EMBL" id="DYYG01000025">
    <property type="protein sequence ID" value="HJE23612.1"/>
    <property type="molecule type" value="Genomic_DNA"/>
</dbReference>
<dbReference type="SUPFAM" id="SSF46785">
    <property type="entry name" value="Winged helix' DNA-binding domain"/>
    <property type="match status" value="1"/>
</dbReference>
<dbReference type="PROSITE" id="PS51118">
    <property type="entry name" value="HTH_HXLR"/>
    <property type="match status" value="1"/>
</dbReference>
<dbReference type="InterPro" id="IPR002577">
    <property type="entry name" value="HTH_HxlR"/>
</dbReference>
<evidence type="ECO:0000313" key="6">
    <source>
        <dbReference type="Proteomes" id="UP000742631"/>
    </source>
</evidence>
<evidence type="ECO:0000256" key="3">
    <source>
        <dbReference type="ARBA" id="ARBA00023163"/>
    </source>
</evidence>
<feature type="domain" description="HTH hxlR-type" evidence="4">
    <location>
        <begin position="35"/>
        <end position="133"/>
    </location>
</feature>
<dbReference type="AlphaFoldDB" id="A0A921E341"/>
<comment type="caution">
    <text evidence="5">The sequence shown here is derived from an EMBL/GenBank/DDBJ whole genome shotgun (WGS) entry which is preliminary data.</text>
</comment>
<evidence type="ECO:0000256" key="1">
    <source>
        <dbReference type="ARBA" id="ARBA00023015"/>
    </source>
</evidence>
<keyword evidence="3" id="KW-0804">Transcription</keyword>
<dbReference type="Gene3D" id="1.10.10.10">
    <property type="entry name" value="Winged helix-like DNA-binding domain superfamily/Winged helix DNA-binding domain"/>
    <property type="match status" value="1"/>
</dbReference>
<dbReference type="Pfam" id="PF01638">
    <property type="entry name" value="HxlR"/>
    <property type="match status" value="1"/>
</dbReference>
<keyword evidence="1" id="KW-0805">Transcription regulation</keyword>
<dbReference type="Proteomes" id="UP000742631">
    <property type="component" value="Unassembled WGS sequence"/>
</dbReference>
<protein>
    <submittedName>
        <fullName evidence="5">Helix-turn-helix transcriptional regulator</fullName>
    </submittedName>
</protein>
<evidence type="ECO:0000259" key="4">
    <source>
        <dbReference type="PROSITE" id="PS51118"/>
    </source>
</evidence>
<gene>
    <name evidence="5" type="ORF">K8W01_08125</name>
</gene>
<reference evidence="5" key="2">
    <citation type="submission" date="2021-09" db="EMBL/GenBank/DDBJ databases">
        <authorList>
            <person name="Gilroy R."/>
        </authorList>
    </citation>
    <scope>NUCLEOTIDE SEQUENCE</scope>
    <source>
        <strain evidence="5">316</strain>
    </source>
</reference>
<name>A0A921E341_9HYPH</name>
<sequence>MGQGDVEETADLAGQAELARSFARWQSAGLDVSGCPVRNVLDRVGDKWSMLILIALAAGPSRFSALARGVPDISKRMLTQTLRDLERDGFVARRVFPTKPPSVEYRLTALGIALLDPLARLVRWAEASHPAIQEARACFDAGTASEGGPALD</sequence>
<evidence type="ECO:0000256" key="2">
    <source>
        <dbReference type="ARBA" id="ARBA00023125"/>
    </source>
</evidence>
<dbReference type="GO" id="GO:0003677">
    <property type="term" value="F:DNA binding"/>
    <property type="evidence" value="ECO:0007669"/>
    <property type="project" value="UniProtKB-KW"/>
</dbReference>
<dbReference type="PANTHER" id="PTHR33204:SF39">
    <property type="entry name" value="TRANSCRIPTIONAL REGULATORY PROTEIN"/>
    <property type="match status" value="1"/>
</dbReference>